<evidence type="ECO:0000256" key="4">
    <source>
        <dbReference type="ARBA" id="ARBA00023224"/>
    </source>
</evidence>
<dbReference type="Gene3D" id="6.10.340.10">
    <property type="match status" value="1"/>
</dbReference>
<evidence type="ECO:0000256" key="3">
    <source>
        <dbReference type="ARBA" id="ARBA00023136"/>
    </source>
</evidence>
<dbReference type="PROSITE" id="PS50111">
    <property type="entry name" value="CHEMOTAXIS_TRANSDUC_2"/>
    <property type="match status" value="1"/>
</dbReference>
<dbReference type="PRINTS" id="PR00260">
    <property type="entry name" value="CHEMTRNSDUCR"/>
</dbReference>
<dbReference type="InterPro" id="IPR003660">
    <property type="entry name" value="HAMP_dom"/>
</dbReference>
<keyword evidence="3 8" id="KW-0472">Membrane</keyword>
<dbReference type="OrthoDB" id="2168386at2"/>
<dbReference type="Pfam" id="PF00015">
    <property type="entry name" value="MCPsignal"/>
    <property type="match status" value="1"/>
</dbReference>
<dbReference type="SUPFAM" id="SSF58104">
    <property type="entry name" value="Methyl-accepting chemotaxis protein (MCP) signaling domain"/>
    <property type="match status" value="1"/>
</dbReference>
<dbReference type="AlphaFoldDB" id="A0A0U9H940"/>
<evidence type="ECO:0000256" key="1">
    <source>
        <dbReference type="ARBA" id="ARBA00004236"/>
    </source>
</evidence>
<protein>
    <submittedName>
        <fullName evidence="11">Methyl-accepting chemotaxis protein</fullName>
    </submittedName>
</protein>
<organism evidence="11 12">
    <name type="scientific">Oceanobacillus picturae</name>
    <dbReference type="NCBI Taxonomy" id="171693"/>
    <lineage>
        <taxon>Bacteria</taxon>
        <taxon>Bacillati</taxon>
        <taxon>Bacillota</taxon>
        <taxon>Bacilli</taxon>
        <taxon>Bacillales</taxon>
        <taxon>Bacillaceae</taxon>
        <taxon>Oceanobacillus</taxon>
    </lineage>
</organism>
<comment type="subcellular location">
    <subcellularLocation>
        <location evidence="1">Cell membrane</location>
    </subcellularLocation>
</comment>
<keyword evidence="2" id="KW-1003">Cell membrane</keyword>
<reference evidence="11 12" key="2">
    <citation type="journal article" date="2016" name="Genome Announc.">
        <title>Draft Genome Sequence of Oceanobacillus picturae Heshi-B3, Isolated from Fermented Rice Bran in a Traditional Japanese Seafood Dish.</title>
        <authorList>
            <person name="Akuzawa S."/>
            <person name="Nagaoka J."/>
            <person name="Kanekatsu M."/>
            <person name="Kanesaki Y."/>
            <person name="Suzuki T."/>
        </authorList>
    </citation>
    <scope>NUCLEOTIDE SEQUENCE [LARGE SCALE GENOMIC DNA]</scope>
    <source>
        <strain evidence="11 12">Heshi-B3</strain>
    </source>
</reference>
<dbReference type="GO" id="GO:0006935">
    <property type="term" value="P:chemotaxis"/>
    <property type="evidence" value="ECO:0007669"/>
    <property type="project" value="InterPro"/>
</dbReference>
<feature type="transmembrane region" description="Helical" evidence="8">
    <location>
        <begin position="12"/>
        <end position="34"/>
    </location>
</feature>
<dbReference type="InterPro" id="IPR004090">
    <property type="entry name" value="Chemotax_Me-accpt_rcpt"/>
</dbReference>
<dbReference type="CDD" id="cd06225">
    <property type="entry name" value="HAMP"/>
    <property type="match status" value="1"/>
</dbReference>
<dbReference type="GO" id="GO:0005886">
    <property type="term" value="C:plasma membrane"/>
    <property type="evidence" value="ECO:0007669"/>
    <property type="project" value="UniProtKB-SubCell"/>
</dbReference>
<evidence type="ECO:0000256" key="6">
    <source>
        <dbReference type="PROSITE-ProRule" id="PRU00284"/>
    </source>
</evidence>
<feature type="transmembrane region" description="Helical" evidence="8">
    <location>
        <begin position="183"/>
        <end position="203"/>
    </location>
</feature>
<dbReference type="Pfam" id="PF12729">
    <property type="entry name" value="4HB_MCP_1"/>
    <property type="match status" value="1"/>
</dbReference>
<sequence length="564" mass="61480">MKKRFGFKRIKGKILFGFGIVIFLVVLLSGYNAYTVYSTNKDMEELTDYHLELLITEEKITLDMQNRTSLLRGYLLYGDSNLKEQFNEGIDESIALENKLLELNDTDEIQTLMEKKIEWGSFTDEVLAEYENGNEDRALEIMSLFVQPLEGEITRAFQEMAAASEEEIQELGKQTVDSGHTNLVVTSVIALLVILAGVTTALITSSKITKPIVTVMQRMKEVASGNLRHEDLSVTTKDEISELVSATNTMTTNTRQLIMKIGEVSGTVSNQSEELTQSANEVKAGSEQVAITMEELAHGTEEQATNASSLSSVMSTFTKSIQETNESGENIQATSVNVLAKTNEGASLMNESREQMVKIDEIVRDAVVKVQGLDQHTQHITQLVSVIQDIAEQTNLLALNAAIEAARAGESGKGFSVVADEVRKLAEEVAKSVSGITEFVTNIQTETSAISVSLNDSYQEVEQGTEKIQSTSETFTEINRSVTTMADSINAISANLADLAGKSSKMNHSVEEIAAIAEESAAGVEETSASTEQTSSAMEEVANSSKQLANSAEELNNLVARFKV</sequence>
<dbReference type="InterPro" id="IPR024478">
    <property type="entry name" value="HlyB_4HB_MCP"/>
</dbReference>
<dbReference type="SMART" id="SM00304">
    <property type="entry name" value="HAMP"/>
    <property type="match status" value="1"/>
</dbReference>
<feature type="compositionally biased region" description="Low complexity" evidence="7">
    <location>
        <begin position="519"/>
        <end position="540"/>
    </location>
</feature>
<evidence type="ECO:0000259" key="9">
    <source>
        <dbReference type="PROSITE" id="PS50111"/>
    </source>
</evidence>
<keyword evidence="4 6" id="KW-0807">Transducer</keyword>
<dbReference type="PANTHER" id="PTHR32089">
    <property type="entry name" value="METHYL-ACCEPTING CHEMOTAXIS PROTEIN MCPB"/>
    <property type="match status" value="1"/>
</dbReference>
<dbReference type="RefSeq" id="WP_058950919.1">
    <property type="nucleotide sequence ID" value="NZ_BBXV01000041.1"/>
</dbReference>
<reference evidence="12" key="1">
    <citation type="submission" date="2015-07" db="EMBL/GenBank/DDBJ databases">
        <title>Draft Genome Sequence of Oceanobacillus picturae Heshi-B3 that Was Isolated from Fermented Rice Bran with Aging Salted Mackerel, Which Was Named Heshiko as Traditional Fermented Seafood in Japan.</title>
        <authorList>
            <person name="Akuzawa S."/>
            <person name="Nakagawa J."/>
            <person name="Kanekatsu T."/>
            <person name="Kanesaki Y."/>
            <person name="Suzuki T."/>
        </authorList>
    </citation>
    <scope>NUCLEOTIDE SEQUENCE [LARGE SCALE GENOMIC DNA]</scope>
    <source>
        <strain evidence="12">Heshi-B3</strain>
    </source>
</reference>
<evidence type="ECO:0000313" key="12">
    <source>
        <dbReference type="Proteomes" id="UP000052946"/>
    </source>
</evidence>
<dbReference type="PROSITE" id="PS50885">
    <property type="entry name" value="HAMP"/>
    <property type="match status" value="1"/>
</dbReference>
<dbReference type="Proteomes" id="UP000052946">
    <property type="component" value="Unassembled WGS sequence"/>
</dbReference>
<accession>A0A0U9H940</accession>
<gene>
    <name evidence="11" type="ORF">OPHB3_3132</name>
</gene>
<evidence type="ECO:0000256" key="8">
    <source>
        <dbReference type="SAM" id="Phobius"/>
    </source>
</evidence>
<evidence type="ECO:0000313" key="11">
    <source>
        <dbReference type="EMBL" id="GAQ19170.1"/>
    </source>
</evidence>
<dbReference type="SMART" id="SM00283">
    <property type="entry name" value="MA"/>
    <property type="match status" value="1"/>
</dbReference>
<feature type="domain" description="HAMP" evidence="10">
    <location>
        <begin position="206"/>
        <end position="259"/>
    </location>
</feature>
<dbReference type="InterPro" id="IPR004089">
    <property type="entry name" value="MCPsignal_dom"/>
</dbReference>
<name>A0A0U9H940_9BACI</name>
<dbReference type="EMBL" id="BBXV01000041">
    <property type="protein sequence ID" value="GAQ19170.1"/>
    <property type="molecule type" value="Genomic_DNA"/>
</dbReference>
<evidence type="ECO:0000256" key="5">
    <source>
        <dbReference type="ARBA" id="ARBA00029447"/>
    </source>
</evidence>
<evidence type="ECO:0000259" key="10">
    <source>
        <dbReference type="PROSITE" id="PS50885"/>
    </source>
</evidence>
<comment type="similarity">
    <text evidence="5">Belongs to the methyl-accepting chemotaxis (MCP) protein family.</text>
</comment>
<dbReference type="CDD" id="cd11386">
    <property type="entry name" value="MCP_signal"/>
    <property type="match status" value="1"/>
</dbReference>
<keyword evidence="8" id="KW-0812">Transmembrane</keyword>
<evidence type="ECO:0000256" key="2">
    <source>
        <dbReference type="ARBA" id="ARBA00022475"/>
    </source>
</evidence>
<dbReference type="GO" id="GO:0007165">
    <property type="term" value="P:signal transduction"/>
    <property type="evidence" value="ECO:0007669"/>
    <property type="project" value="UniProtKB-KW"/>
</dbReference>
<dbReference type="Gene3D" id="1.10.287.950">
    <property type="entry name" value="Methyl-accepting chemotaxis protein"/>
    <property type="match status" value="1"/>
</dbReference>
<keyword evidence="8" id="KW-1133">Transmembrane helix</keyword>
<feature type="domain" description="Methyl-accepting transducer" evidence="9">
    <location>
        <begin position="278"/>
        <end position="528"/>
    </location>
</feature>
<comment type="caution">
    <text evidence="11">The sequence shown here is derived from an EMBL/GenBank/DDBJ whole genome shotgun (WGS) entry which is preliminary data.</text>
</comment>
<proteinExistence type="inferred from homology"/>
<feature type="region of interest" description="Disordered" evidence="7">
    <location>
        <begin position="519"/>
        <end position="550"/>
    </location>
</feature>
<evidence type="ECO:0000256" key="7">
    <source>
        <dbReference type="SAM" id="MobiDB-lite"/>
    </source>
</evidence>
<dbReference type="PANTHER" id="PTHR32089:SF112">
    <property type="entry name" value="LYSOZYME-LIKE PROTEIN-RELATED"/>
    <property type="match status" value="1"/>
</dbReference>
<dbReference type="Pfam" id="PF00672">
    <property type="entry name" value="HAMP"/>
    <property type="match status" value="1"/>
</dbReference>
<dbReference type="GO" id="GO:0004888">
    <property type="term" value="F:transmembrane signaling receptor activity"/>
    <property type="evidence" value="ECO:0007669"/>
    <property type="project" value="InterPro"/>
</dbReference>